<organism evidence="2 3">
    <name type="scientific">Fomitopsis schrenkii</name>
    <name type="common">Brown rot fungus</name>
    <dbReference type="NCBI Taxonomy" id="2126942"/>
    <lineage>
        <taxon>Eukaryota</taxon>
        <taxon>Fungi</taxon>
        <taxon>Dikarya</taxon>
        <taxon>Basidiomycota</taxon>
        <taxon>Agaricomycotina</taxon>
        <taxon>Agaricomycetes</taxon>
        <taxon>Polyporales</taxon>
        <taxon>Fomitopsis</taxon>
    </lineage>
</organism>
<evidence type="ECO:0000313" key="2">
    <source>
        <dbReference type="EMBL" id="EPT03074.1"/>
    </source>
</evidence>
<dbReference type="HOGENOM" id="CLU_2757805_0_0_1"/>
<dbReference type="STRING" id="743788.S8EID4"/>
<keyword evidence="3" id="KW-1185">Reference proteome</keyword>
<dbReference type="InParanoid" id="S8EID4"/>
<feature type="compositionally biased region" description="Basic and acidic residues" evidence="1">
    <location>
        <begin position="1"/>
        <end position="12"/>
    </location>
</feature>
<dbReference type="OrthoDB" id="2796832at2759"/>
<feature type="region of interest" description="Disordered" evidence="1">
    <location>
        <begin position="1"/>
        <end position="70"/>
    </location>
</feature>
<evidence type="ECO:0000256" key="1">
    <source>
        <dbReference type="SAM" id="MobiDB-lite"/>
    </source>
</evidence>
<evidence type="ECO:0000313" key="3">
    <source>
        <dbReference type="Proteomes" id="UP000015241"/>
    </source>
</evidence>
<feature type="compositionally biased region" description="Low complexity" evidence="1">
    <location>
        <begin position="14"/>
        <end position="35"/>
    </location>
</feature>
<reference evidence="2 3" key="1">
    <citation type="journal article" date="2012" name="Science">
        <title>The Paleozoic origin of enzymatic lignin decomposition reconstructed from 31 fungal genomes.</title>
        <authorList>
            <person name="Floudas D."/>
            <person name="Binder M."/>
            <person name="Riley R."/>
            <person name="Barry K."/>
            <person name="Blanchette R.A."/>
            <person name="Henrissat B."/>
            <person name="Martinez A.T."/>
            <person name="Otillar R."/>
            <person name="Spatafora J.W."/>
            <person name="Yadav J.S."/>
            <person name="Aerts A."/>
            <person name="Benoit I."/>
            <person name="Boyd A."/>
            <person name="Carlson A."/>
            <person name="Copeland A."/>
            <person name="Coutinho P.M."/>
            <person name="de Vries R.P."/>
            <person name="Ferreira P."/>
            <person name="Findley K."/>
            <person name="Foster B."/>
            <person name="Gaskell J."/>
            <person name="Glotzer D."/>
            <person name="Gorecki P."/>
            <person name="Heitman J."/>
            <person name="Hesse C."/>
            <person name="Hori C."/>
            <person name="Igarashi K."/>
            <person name="Jurgens J.A."/>
            <person name="Kallen N."/>
            <person name="Kersten P."/>
            <person name="Kohler A."/>
            <person name="Kuees U."/>
            <person name="Kumar T.K.A."/>
            <person name="Kuo A."/>
            <person name="LaButti K."/>
            <person name="Larrondo L.F."/>
            <person name="Lindquist E."/>
            <person name="Ling A."/>
            <person name="Lombard V."/>
            <person name="Lucas S."/>
            <person name="Lundell T."/>
            <person name="Martin R."/>
            <person name="McLaughlin D.J."/>
            <person name="Morgenstern I."/>
            <person name="Morin E."/>
            <person name="Murat C."/>
            <person name="Nagy L.G."/>
            <person name="Nolan M."/>
            <person name="Ohm R.A."/>
            <person name="Patyshakuliyeva A."/>
            <person name="Rokas A."/>
            <person name="Ruiz-Duenas F.J."/>
            <person name="Sabat G."/>
            <person name="Salamov A."/>
            <person name="Samejima M."/>
            <person name="Schmutz J."/>
            <person name="Slot J.C."/>
            <person name="St John F."/>
            <person name="Stenlid J."/>
            <person name="Sun H."/>
            <person name="Sun S."/>
            <person name="Syed K."/>
            <person name="Tsang A."/>
            <person name="Wiebenga A."/>
            <person name="Young D."/>
            <person name="Pisabarro A."/>
            <person name="Eastwood D.C."/>
            <person name="Martin F."/>
            <person name="Cullen D."/>
            <person name="Grigoriev I.V."/>
            <person name="Hibbett D.S."/>
        </authorList>
    </citation>
    <scope>NUCLEOTIDE SEQUENCE</scope>
    <source>
        <strain evidence="3">FP-58527</strain>
    </source>
</reference>
<protein>
    <submittedName>
        <fullName evidence="2">Uncharacterized protein</fullName>
    </submittedName>
</protein>
<sequence>MAGVRRGIDDMRTSQQPQNQSASQGQGSPALSQSSHAAAVPLSSRLERSTNRESVWPVAPPEASPREQSK</sequence>
<dbReference type="AlphaFoldDB" id="S8EID4"/>
<accession>S8EID4</accession>
<dbReference type="EMBL" id="KE504132">
    <property type="protein sequence ID" value="EPT03074.1"/>
    <property type="molecule type" value="Genomic_DNA"/>
</dbReference>
<proteinExistence type="predicted"/>
<dbReference type="Proteomes" id="UP000015241">
    <property type="component" value="Unassembled WGS sequence"/>
</dbReference>
<name>S8EID4_FOMSC</name>
<gene>
    <name evidence="2" type="ORF">FOMPIDRAFT_1022652</name>
</gene>